<dbReference type="AlphaFoldDB" id="A0AAD3HLX8"/>
<feature type="region of interest" description="Disordered" evidence="1">
    <location>
        <begin position="282"/>
        <end position="304"/>
    </location>
</feature>
<protein>
    <recommendedName>
        <fullName evidence="4">BRO1 domain-containing protein</fullName>
    </recommendedName>
</protein>
<feature type="compositionally biased region" description="Pro residues" evidence="1">
    <location>
        <begin position="531"/>
        <end position="545"/>
    </location>
</feature>
<dbReference type="PANTHER" id="PTHR23032">
    <property type="entry name" value="BRO1 DOMAIN-CONTAINING PROTEIN BROX"/>
    <property type="match status" value="1"/>
</dbReference>
<evidence type="ECO:0000256" key="1">
    <source>
        <dbReference type="SAM" id="MobiDB-lite"/>
    </source>
</evidence>
<sequence>MFHSSSFLECAKGISLILAHITACIIDIDNPEASLTVAICSDHRLHGAATMAEAACGFVLPFYEPLQLLQTKPYDFTQLGKQHANSPTSAATAAALAAYVRPDFLAELSFHRGALSAWLQQQATTSGSSSGSGGGGFGAGGTAAAVVPEGVLEGLAALAARLHGLTYALAGPAAASMAAPAGSTAAEGLPYGEGGGNGGRGGGAAIAAAAAVTAGMLRTEWTSALSSKPQRMLKLDSLPQELAMVYTTTAAAMRQAAHQRLEDSLASATSISAFGTAAGDTGTAASTASAPASPGTATAADNSSSGTTAAAAAGALTSAVASLRRAAGLYGYLADEMLPELGTGAGAGGERPLELLPPAARLMQLLCLAEGQALMAAAAEARGMAPGTQRALHAGCLTLLRQAEAAAAALAAASPPSLPPASRLPRLLGVSCGLHEGRCLLARAAELQRDMQLGEAEAACEECMRVLGGAARRLERSDPPAWGEAIKAQQARCAPLLAAVHKDRLAVTYQPLPKQPPDATANAAVRVTPEPFRPVPVAPPLPPPDQGAKPGCALM</sequence>
<dbReference type="Proteomes" id="UP001054857">
    <property type="component" value="Unassembled WGS sequence"/>
</dbReference>
<evidence type="ECO:0008006" key="4">
    <source>
        <dbReference type="Google" id="ProtNLM"/>
    </source>
</evidence>
<proteinExistence type="predicted"/>
<dbReference type="Gene3D" id="1.25.40.280">
    <property type="entry name" value="alix/aip1 like domains"/>
    <property type="match status" value="1"/>
</dbReference>
<dbReference type="PANTHER" id="PTHR23032:SF13">
    <property type="entry name" value="BRO1 DOMAIN-CONTAINING PROTEIN BROX"/>
    <property type="match status" value="1"/>
</dbReference>
<accession>A0AAD3HLX8</accession>
<keyword evidence="3" id="KW-1185">Reference proteome</keyword>
<comment type="caution">
    <text evidence="2">The sequence shown here is derived from an EMBL/GenBank/DDBJ whole genome shotgun (WGS) entry which is preliminary data.</text>
</comment>
<name>A0AAD3HLX8_9CHLO</name>
<evidence type="ECO:0000313" key="3">
    <source>
        <dbReference type="Proteomes" id="UP001054857"/>
    </source>
</evidence>
<organism evidence="2 3">
    <name type="scientific">Astrephomene gubernaculifera</name>
    <dbReference type="NCBI Taxonomy" id="47775"/>
    <lineage>
        <taxon>Eukaryota</taxon>
        <taxon>Viridiplantae</taxon>
        <taxon>Chlorophyta</taxon>
        <taxon>core chlorophytes</taxon>
        <taxon>Chlorophyceae</taxon>
        <taxon>CS clade</taxon>
        <taxon>Chlamydomonadales</taxon>
        <taxon>Astrephomenaceae</taxon>
        <taxon>Astrephomene</taxon>
    </lineage>
</organism>
<evidence type="ECO:0000313" key="2">
    <source>
        <dbReference type="EMBL" id="GFR45200.1"/>
    </source>
</evidence>
<reference evidence="2 3" key="1">
    <citation type="journal article" date="2021" name="Sci. Rep.">
        <title>Genome sequencing of the multicellular alga Astrephomene provides insights into convergent evolution of germ-soma differentiation.</title>
        <authorList>
            <person name="Yamashita S."/>
            <person name="Yamamoto K."/>
            <person name="Matsuzaki R."/>
            <person name="Suzuki S."/>
            <person name="Yamaguchi H."/>
            <person name="Hirooka S."/>
            <person name="Minakuchi Y."/>
            <person name="Miyagishima S."/>
            <person name="Kawachi M."/>
            <person name="Toyoda A."/>
            <person name="Nozaki H."/>
        </authorList>
    </citation>
    <scope>NUCLEOTIDE SEQUENCE [LARGE SCALE GENOMIC DNA]</scope>
    <source>
        <strain evidence="2 3">NIES-4017</strain>
    </source>
</reference>
<dbReference type="EMBL" id="BMAR01000009">
    <property type="protein sequence ID" value="GFR45200.1"/>
    <property type="molecule type" value="Genomic_DNA"/>
</dbReference>
<dbReference type="InterPro" id="IPR038898">
    <property type="entry name" value="BROX"/>
</dbReference>
<feature type="region of interest" description="Disordered" evidence="1">
    <location>
        <begin position="530"/>
        <end position="555"/>
    </location>
</feature>
<dbReference type="InterPro" id="IPR038499">
    <property type="entry name" value="BRO1_sf"/>
</dbReference>
<gene>
    <name evidence="2" type="ORF">Agub_g6594</name>
</gene>